<keyword evidence="2" id="KW-1185">Reference proteome</keyword>
<organism evidence="1 2">
    <name type="scientific">Piloderma croceum (strain F 1598)</name>
    <dbReference type="NCBI Taxonomy" id="765440"/>
    <lineage>
        <taxon>Eukaryota</taxon>
        <taxon>Fungi</taxon>
        <taxon>Dikarya</taxon>
        <taxon>Basidiomycota</taxon>
        <taxon>Agaricomycotina</taxon>
        <taxon>Agaricomycetes</taxon>
        <taxon>Agaricomycetidae</taxon>
        <taxon>Atheliales</taxon>
        <taxon>Atheliaceae</taxon>
        <taxon>Piloderma</taxon>
    </lineage>
</organism>
<dbReference type="EMBL" id="KN832971">
    <property type="protein sequence ID" value="KIM91432.1"/>
    <property type="molecule type" value="Genomic_DNA"/>
</dbReference>
<evidence type="ECO:0000313" key="1">
    <source>
        <dbReference type="EMBL" id="KIM91432.1"/>
    </source>
</evidence>
<protein>
    <submittedName>
        <fullName evidence="1">Uncharacterized protein</fullName>
    </submittedName>
</protein>
<evidence type="ECO:0000313" key="2">
    <source>
        <dbReference type="Proteomes" id="UP000054166"/>
    </source>
</evidence>
<name>A0A0C3CNW9_PILCF</name>
<accession>A0A0C3CNW9</accession>
<dbReference type="HOGENOM" id="CLU_2543350_0_0_1"/>
<dbReference type="AlphaFoldDB" id="A0A0C3CNW9"/>
<reference evidence="1 2" key="1">
    <citation type="submission" date="2014-04" db="EMBL/GenBank/DDBJ databases">
        <authorList>
            <consortium name="DOE Joint Genome Institute"/>
            <person name="Kuo A."/>
            <person name="Tarkka M."/>
            <person name="Buscot F."/>
            <person name="Kohler A."/>
            <person name="Nagy L.G."/>
            <person name="Floudas D."/>
            <person name="Copeland A."/>
            <person name="Barry K.W."/>
            <person name="Cichocki N."/>
            <person name="Veneault-Fourrey C."/>
            <person name="LaButti K."/>
            <person name="Lindquist E.A."/>
            <person name="Lipzen A."/>
            <person name="Lundell T."/>
            <person name="Morin E."/>
            <person name="Murat C."/>
            <person name="Sun H."/>
            <person name="Tunlid A."/>
            <person name="Henrissat B."/>
            <person name="Grigoriev I.V."/>
            <person name="Hibbett D.S."/>
            <person name="Martin F."/>
            <person name="Nordberg H.P."/>
            <person name="Cantor M.N."/>
            <person name="Hua S.X."/>
        </authorList>
    </citation>
    <scope>NUCLEOTIDE SEQUENCE [LARGE SCALE GENOMIC DNA]</scope>
    <source>
        <strain evidence="1 2">F 1598</strain>
    </source>
</reference>
<gene>
    <name evidence="1" type="ORF">PILCRDRAFT_810704</name>
</gene>
<reference evidence="2" key="2">
    <citation type="submission" date="2015-01" db="EMBL/GenBank/DDBJ databases">
        <title>Evolutionary Origins and Diversification of the Mycorrhizal Mutualists.</title>
        <authorList>
            <consortium name="DOE Joint Genome Institute"/>
            <consortium name="Mycorrhizal Genomics Consortium"/>
            <person name="Kohler A."/>
            <person name="Kuo A."/>
            <person name="Nagy L.G."/>
            <person name="Floudas D."/>
            <person name="Copeland A."/>
            <person name="Barry K.W."/>
            <person name="Cichocki N."/>
            <person name="Veneault-Fourrey C."/>
            <person name="LaButti K."/>
            <person name="Lindquist E.A."/>
            <person name="Lipzen A."/>
            <person name="Lundell T."/>
            <person name="Morin E."/>
            <person name="Murat C."/>
            <person name="Riley R."/>
            <person name="Ohm R."/>
            <person name="Sun H."/>
            <person name="Tunlid A."/>
            <person name="Henrissat B."/>
            <person name="Grigoriev I.V."/>
            <person name="Hibbett D.S."/>
            <person name="Martin F."/>
        </authorList>
    </citation>
    <scope>NUCLEOTIDE SEQUENCE [LARGE SCALE GENOMIC DNA]</scope>
    <source>
        <strain evidence="2">F 1598</strain>
    </source>
</reference>
<proteinExistence type="predicted"/>
<dbReference type="Proteomes" id="UP000054166">
    <property type="component" value="Unassembled WGS sequence"/>
</dbReference>
<dbReference type="InParanoid" id="A0A0C3CNW9"/>
<sequence length="83" mass="9106">MHAVRISTTTSARLYITFRGNFDTLIASEVLRCNSHTLSYPCSNSGTVFIKSTSWCVTRNAKLRSDSAVKMLATPPHQGVIST</sequence>